<protein>
    <recommendedName>
        <fullName evidence="4">Proteophosphoglycan ppg4</fullName>
    </recommendedName>
</protein>
<feature type="compositionally biased region" description="Polar residues" evidence="1">
    <location>
        <begin position="468"/>
        <end position="492"/>
    </location>
</feature>
<feature type="compositionally biased region" description="Low complexity" evidence="1">
    <location>
        <begin position="493"/>
        <end position="505"/>
    </location>
</feature>
<reference evidence="2" key="1">
    <citation type="journal article" date="2023" name="Mol. Phylogenet. Evol.">
        <title>Genome-scale phylogeny and comparative genomics of the fungal order Sordariales.</title>
        <authorList>
            <person name="Hensen N."/>
            <person name="Bonometti L."/>
            <person name="Westerberg I."/>
            <person name="Brannstrom I.O."/>
            <person name="Guillou S."/>
            <person name="Cros-Aarteil S."/>
            <person name="Calhoun S."/>
            <person name="Haridas S."/>
            <person name="Kuo A."/>
            <person name="Mondo S."/>
            <person name="Pangilinan J."/>
            <person name="Riley R."/>
            <person name="LaButti K."/>
            <person name="Andreopoulos B."/>
            <person name="Lipzen A."/>
            <person name="Chen C."/>
            <person name="Yan M."/>
            <person name="Daum C."/>
            <person name="Ng V."/>
            <person name="Clum A."/>
            <person name="Steindorff A."/>
            <person name="Ohm R.A."/>
            <person name="Martin F."/>
            <person name="Silar P."/>
            <person name="Natvig D.O."/>
            <person name="Lalanne C."/>
            <person name="Gautier V."/>
            <person name="Ament-Velasquez S.L."/>
            <person name="Kruys A."/>
            <person name="Hutchinson M.I."/>
            <person name="Powell A.J."/>
            <person name="Barry K."/>
            <person name="Miller A.N."/>
            <person name="Grigoriev I.V."/>
            <person name="Debuchy R."/>
            <person name="Gladieux P."/>
            <person name="Hiltunen Thoren M."/>
            <person name="Johannesson H."/>
        </authorList>
    </citation>
    <scope>NUCLEOTIDE SEQUENCE</scope>
    <source>
        <strain evidence="2">CBS 359.72</strain>
    </source>
</reference>
<feature type="compositionally biased region" description="Polar residues" evidence="1">
    <location>
        <begin position="558"/>
        <end position="569"/>
    </location>
</feature>
<dbReference type="EMBL" id="MU857631">
    <property type="protein sequence ID" value="KAK4248834.1"/>
    <property type="molecule type" value="Genomic_DNA"/>
</dbReference>
<feature type="compositionally biased region" description="Pro residues" evidence="1">
    <location>
        <begin position="531"/>
        <end position="540"/>
    </location>
</feature>
<reference evidence="2" key="2">
    <citation type="submission" date="2023-05" db="EMBL/GenBank/DDBJ databases">
        <authorList>
            <consortium name="Lawrence Berkeley National Laboratory"/>
            <person name="Steindorff A."/>
            <person name="Hensen N."/>
            <person name="Bonometti L."/>
            <person name="Westerberg I."/>
            <person name="Brannstrom I.O."/>
            <person name="Guillou S."/>
            <person name="Cros-Aarteil S."/>
            <person name="Calhoun S."/>
            <person name="Haridas S."/>
            <person name="Kuo A."/>
            <person name="Mondo S."/>
            <person name="Pangilinan J."/>
            <person name="Riley R."/>
            <person name="Labutti K."/>
            <person name="Andreopoulos B."/>
            <person name="Lipzen A."/>
            <person name="Chen C."/>
            <person name="Yanf M."/>
            <person name="Daum C."/>
            <person name="Ng V."/>
            <person name="Clum A."/>
            <person name="Ohm R."/>
            <person name="Martin F."/>
            <person name="Silar P."/>
            <person name="Natvig D."/>
            <person name="Lalanne C."/>
            <person name="Gautier V."/>
            <person name="Ament-Velasquez S.L."/>
            <person name="Kruys A."/>
            <person name="Hutchinson M.I."/>
            <person name="Powell A.J."/>
            <person name="Barry K."/>
            <person name="Miller A.N."/>
            <person name="Grigoriev I.V."/>
            <person name="Debuchy R."/>
            <person name="Gladieux P."/>
            <person name="Thoren M.H."/>
            <person name="Johannesson H."/>
        </authorList>
    </citation>
    <scope>NUCLEOTIDE SEQUENCE</scope>
    <source>
        <strain evidence="2">CBS 359.72</strain>
    </source>
</reference>
<feature type="compositionally biased region" description="Polar residues" evidence="1">
    <location>
        <begin position="55"/>
        <end position="69"/>
    </location>
</feature>
<feature type="compositionally biased region" description="Polar residues" evidence="1">
    <location>
        <begin position="442"/>
        <end position="455"/>
    </location>
</feature>
<feature type="compositionally biased region" description="Low complexity" evidence="1">
    <location>
        <begin position="864"/>
        <end position="876"/>
    </location>
</feature>
<feature type="region of interest" description="Disordered" evidence="1">
    <location>
        <begin position="235"/>
        <end position="274"/>
    </location>
</feature>
<feature type="compositionally biased region" description="Low complexity" evidence="1">
    <location>
        <begin position="896"/>
        <end position="916"/>
    </location>
</feature>
<comment type="caution">
    <text evidence="2">The sequence shown here is derived from an EMBL/GenBank/DDBJ whole genome shotgun (WGS) entry which is preliminary data.</text>
</comment>
<feature type="compositionally biased region" description="Polar residues" evidence="1">
    <location>
        <begin position="379"/>
        <end position="402"/>
    </location>
</feature>
<feature type="region of interest" description="Disordered" evidence="1">
    <location>
        <begin position="831"/>
        <end position="884"/>
    </location>
</feature>
<evidence type="ECO:0008006" key="4">
    <source>
        <dbReference type="Google" id="ProtNLM"/>
    </source>
</evidence>
<evidence type="ECO:0000313" key="2">
    <source>
        <dbReference type="EMBL" id="KAK4248834.1"/>
    </source>
</evidence>
<accession>A0AAN7CUY2</accession>
<sequence>MGNAQSTEGPRKTAQRLSKPKTGNHAAAGLLSPGVFSNRSRRLSNAQLPDPPAPSSTEIASTPTTSSASEVAGGFGPRIDSIASLPQAPASHEEPKRRSLFRSRSTRGVASVHQNQSGGPGSRLVDRMARTRSMTYESAVGYYGPPDLETRLTRSDSCTSVNYNLTSYEAKRLLNLAEDPQLESAAAMSDNMMTAVTETTWKSSNPARMPNSPITRTNSDVSLYMPVRRRSMIQTPGVATRSASNRDLPPLPRVSVRHSLPPTPSLSRKQSVESYRSSIMPMPSWIAESDSAPRVATPCEDKYLSIGAFKLGSLRITNGFPSPATPDLEKASRNDGPDGGCDLTQEGYFQESQNSKTGDTGDERSRADTDSPELRLPEISQNPSSGPNQKQPASPALQTISKVTALDDHLFDDDAQPEYSSIEVLDVRPDPNAKPPHPGVTKTDSGFASTASPSSEVCHKSLAKADSGYSSNVSLRSFQSKNQGSRNQSNAASPEEQPSRSSSQEGEVRVGPTSQESPDRLDVRLSLAPESEPPPPPVPPKDAARYSLPPRSKLGNATAKSAPNHSSIGETRMSMPNAVKHLPETTFSRSFGSEGPTWPLPEPRSPESVGSSVSGNLSSPRSIGGGNSKPGRLQRLLGGTRRATMSTPVSLPLHDFEQSSIPPVPQEAEQKLRGRSSRINLTSKKAMPRSRPSLDTLKTIFSVGSLEASLDAVNTMQSTPTAINSGSGEGAWKQGLQSVPASIANVAAYVIPKRARARKPVPIPQEKASESSQAVKDRYKDGSHDDMIQANADAPVARSESSRRTTSFRLEDGQATTPRYRVFDMNLAHSTPDVPSPALPSPVAKALAAESYGKTPEPTHSIRRPPSLRVPPSLSRKTSRESIQSYPAAHPLARQSSMNSINSYQSSQASAGYGSAHSRSHSLVSMDPRRLQSFRRYSPETSPYASPTWEVRSDTARWTPQPFTGSESRRNSISSVQSEGIYRSADVQGWHIRTPQQQLRHRTSFDGYGYRHRFPQRGYPPSMSNGYTAAPKPANDYRSRGQLDAAAIWTRSQFDAAAGQWYQDQNLPYVPRGHYRSRSIGQGPNPPYRVLHSYNSPAYRHAPIWG</sequence>
<feature type="compositionally biased region" description="Polar residues" evidence="1">
    <location>
        <begin position="106"/>
        <end position="117"/>
    </location>
</feature>
<feature type="compositionally biased region" description="Basic and acidic residues" evidence="1">
    <location>
        <begin position="327"/>
        <end position="336"/>
    </location>
</feature>
<proteinExistence type="predicted"/>
<evidence type="ECO:0000256" key="1">
    <source>
        <dbReference type="SAM" id="MobiDB-lite"/>
    </source>
</evidence>
<feature type="compositionally biased region" description="Low complexity" evidence="1">
    <location>
        <begin position="608"/>
        <end position="622"/>
    </location>
</feature>
<feature type="compositionally biased region" description="Basic and acidic residues" evidence="1">
    <location>
        <begin position="359"/>
        <end position="376"/>
    </location>
</feature>
<evidence type="ECO:0000313" key="3">
    <source>
        <dbReference type="Proteomes" id="UP001303647"/>
    </source>
</evidence>
<dbReference type="Proteomes" id="UP001303647">
    <property type="component" value="Unassembled WGS sequence"/>
</dbReference>
<gene>
    <name evidence="2" type="ORF">C7999DRAFT_30674</name>
</gene>
<feature type="compositionally biased region" description="Low complexity" evidence="1">
    <location>
        <begin position="631"/>
        <end position="642"/>
    </location>
</feature>
<feature type="region of interest" description="Disordered" evidence="1">
    <location>
        <begin position="320"/>
        <end position="642"/>
    </location>
</feature>
<feature type="compositionally biased region" description="Polar residues" evidence="1">
    <location>
        <begin position="265"/>
        <end position="274"/>
    </location>
</feature>
<name>A0AAN7CUY2_9PEZI</name>
<feature type="region of interest" description="Disordered" evidence="1">
    <location>
        <begin position="1"/>
        <end position="125"/>
    </location>
</feature>
<keyword evidence="3" id="KW-1185">Reference proteome</keyword>
<feature type="region of interest" description="Disordered" evidence="1">
    <location>
        <begin position="896"/>
        <end position="926"/>
    </location>
</feature>
<organism evidence="2 3">
    <name type="scientific">Corynascus novoguineensis</name>
    <dbReference type="NCBI Taxonomy" id="1126955"/>
    <lineage>
        <taxon>Eukaryota</taxon>
        <taxon>Fungi</taxon>
        <taxon>Dikarya</taxon>
        <taxon>Ascomycota</taxon>
        <taxon>Pezizomycotina</taxon>
        <taxon>Sordariomycetes</taxon>
        <taxon>Sordariomycetidae</taxon>
        <taxon>Sordariales</taxon>
        <taxon>Chaetomiaceae</taxon>
        <taxon>Corynascus</taxon>
    </lineage>
</organism>
<feature type="compositionally biased region" description="Polar residues" evidence="1">
    <location>
        <begin position="35"/>
        <end position="47"/>
    </location>
</feature>
<feature type="region of interest" description="Disordered" evidence="1">
    <location>
        <begin position="758"/>
        <end position="813"/>
    </location>
</feature>
<dbReference type="AlphaFoldDB" id="A0AAN7CUY2"/>
<feature type="compositionally biased region" description="Basic and acidic residues" evidence="1">
    <location>
        <begin position="775"/>
        <end position="787"/>
    </location>
</feature>